<sequence length="518" mass="58238">MNKTLSMLAGAALSLGLAAGVNAATLKMAYDADPVSLDPHEQLSGGTMQLSHMTFDPLVRWDKDLGFEPRLAEKWERIDDLTMRFYLRKGVTFHSGNPFTAKDVAFTFERLRQSPDFKGIFAPFSELKVIDDYTIELKTKKPFPLVLNNVTYLFPMDSEFYSGTDANGEPKDKLVKHGNSFASRQLSGTGPYTVAERQQGVRVEFERFGNYWDENSPGNVDEIILTPIKEAPTRVAALLSGDVDFIAPVPPTDHRRIEGNDKVNLITMSGTRIITFQMNQERVEAFKDARVRQAVAYAINQEGIVKKIMRGFATPAAQMSPEGYLGHNSALKPRYDLKKARELMKEAGYEDGFTISMMAPNNRYVNDEKIAQAVASMLAKINIKVDLKTMPKAQYWGEFDERAADMMMIGWHADTEDSNNFFEFLTACPDADTGLGQYNSGNYCNPEADKLMVEANTETDPQKRAEIMQTIEQMLYDDAAFIPLHWQNLAWAARKGVNVEPVLNVMNFPYMGDLVIEE</sequence>
<dbReference type="CDD" id="cd08498">
    <property type="entry name" value="PBP2_NikA_DppA_OppA_like_2"/>
    <property type="match status" value="1"/>
</dbReference>
<evidence type="ECO:0000313" key="6">
    <source>
        <dbReference type="EMBL" id="MBP0048012.1"/>
    </source>
</evidence>
<dbReference type="PANTHER" id="PTHR30290">
    <property type="entry name" value="PERIPLASMIC BINDING COMPONENT OF ABC TRANSPORTER"/>
    <property type="match status" value="1"/>
</dbReference>
<comment type="caution">
    <text evidence="6">The sequence shown here is derived from an EMBL/GenBank/DDBJ whole genome shotgun (WGS) entry which is preliminary data.</text>
</comment>
<dbReference type="Proteomes" id="UP000810171">
    <property type="component" value="Unassembled WGS sequence"/>
</dbReference>
<name>A0ABS3Z8H5_9GAMM</name>
<keyword evidence="2" id="KW-0813">Transport</keyword>
<dbReference type="SUPFAM" id="SSF53850">
    <property type="entry name" value="Periplasmic binding protein-like II"/>
    <property type="match status" value="1"/>
</dbReference>
<dbReference type="InterPro" id="IPR000914">
    <property type="entry name" value="SBP_5_dom"/>
</dbReference>
<dbReference type="Gene3D" id="3.90.76.10">
    <property type="entry name" value="Dipeptide-binding Protein, Domain 1"/>
    <property type="match status" value="1"/>
</dbReference>
<gene>
    <name evidence="6" type="ORF">H9C73_04640</name>
</gene>
<evidence type="ECO:0000259" key="5">
    <source>
        <dbReference type="Pfam" id="PF00496"/>
    </source>
</evidence>
<evidence type="ECO:0000313" key="7">
    <source>
        <dbReference type="Proteomes" id="UP000810171"/>
    </source>
</evidence>
<dbReference type="InterPro" id="IPR030678">
    <property type="entry name" value="Peptide/Ni-bd"/>
</dbReference>
<comment type="similarity">
    <text evidence="1">Belongs to the bacterial solute-binding protein 5 family.</text>
</comment>
<evidence type="ECO:0000256" key="1">
    <source>
        <dbReference type="ARBA" id="ARBA00005695"/>
    </source>
</evidence>
<dbReference type="Gene3D" id="3.40.190.10">
    <property type="entry name" value="Periplasmic binding protein-like II"/>
    <property type="match status" value="1"/>
</dbReference>
<evidence type="ECO:0000256" key="4">
    <source>
        <dbReference type="SAM" id="SignalP"/>
    </source>
</evidence>
<dbReference type="Pfam" id="PF00496">
    <property type="entry name" value="SBP_bac_5"/>
    <property type="match status" value="1"/>
</dbReference>
<feature type="signal peptide" evidence="4">
    <location>
        <begin position="1"/>
        <end position="23"/>
    </location>
</feature>
<dbReference type="InterPro" id="IPR039424">
    <property type="entry name" value="SBP_5"/>
</dbReference>
<dbReference type="EMBL" id="JACVEW010000005">
    <property type="protein sequence ID" value="MBP0048012.1"/>
    <property type="molecule type" value="Genomic_DNA"/>
</dbReference>
<keyword evidence="7" id="KW-1185">Reference proteome</keyword>
<reference evidence="6 7" key="1">
    <citation type="submission" date="2020-09" db="EMBL/GenBank/DDBJ databases">
        <authorList>
            <person name="Tanuku N.R.S."/>
        </authorList>
    </citation>
    <scope>NUCLEOTIDE SEQUENCE [LARGE SCALE GENOMIC DNA]</scope>
    <source>
        <strain evidence="6 7">AK62</strain>
    </source>
</reference>
<evidence type="ECO:0000256" key="3">
    <source>
        <dbReference type="ARBA" id="ARBA00022729"/>
    </source>
</evidence>
<proteinExistence type="inferred from homology"/>
<evidence type="ECO:0000256" key="2">
    <source>
        <dbReference type="ARBA" id="ARBA00022448"/>
    </source>
</evidence>
<organism evidence="6 7">
    <name type="scientific">Marinobacterium alkalitolerans</name>
    <dbReference type="NCBI Taxonomy" id="1542925"/>
    <lineage>
        <taxon>Bacteria</taxon>
        <taxon>Pseudomonadati</taxon>
        <taxon>Pseudomonadota</taxon>
        <taxon>Gammaproteobacteria</taxon>
        <taxon>Oceanospirillales</taxon>
        <taxon>Oceanospirillaceae</taxon>
        <taxon>Marinobacterium</taxon>
    </lineage>
</organism>
<feature type="domain" description="Solute-binding protein family 5" evidence="5">
    <location>
        <begin position="67"/>
        <end position="430"/>
    </location>
</feature>
<dbReference type="RefSeq" id="WP_209286634.1">
    <property type="nucleotide sequence ID" value="NZ_JACVEW010000005.1"/>
</dbReference>
<feature type="chain" id="PRO_5045717413" evidence="4">
    <location>
        <begin position="24"/>
        <end position="518"/>
    </location>
</feature>
<dbReference type="PANTHER" id="PTHR30290:SF9">
    <property type="entry name" value="OLIGOPEPTIDE-BINDING PROTEIN APPA"/>
    <property type="match status" value="1"/>
</dbReference>
<accession>A0ABS3Z8H5</accession>
<dbReference type="PIRSF" id="PIRSF002741">
    <property type="entry name" value="MppA"/>
    <property type="match status" value="1"/>
</dbReference>
<dbReference type="Gene3D" id="3.10.105.10">
    <property type="entry name" value="Dipeptide-binding Protein, Domain 3"/>
    <property type="match status" value="1"/>
</dbReference>
<keyword evidence="3 4" id="KW-0732">Signal</keyword>
<protein>
    <submittedName>
        <fullName evidence="6">ABC transporter substrate-binding protein</fullName>
    </submittedName>
</protein>